<dbReference type="Proteomes" id="UP000010471">
    <property type="component" value="Chromosome"/>
</dbReference>
<accession>K9WBR6</accession>
<dbReference type="AlphaFoldDB" id="K9WBR6"/>
<dbReference type="EMBL" id="CP003630">
    <property type="protein sequence ID" value="AFZ16957.1"/>
    <property type="molecule type" value="Genomic_DNA"/>
</dbReference>
<dbReference type="eggNOG" id="ENOG502ZFH8">
    <property type="taxonomic scope" value="Bacteria"/>
</dbReference>
<proteinExistence type="predicted"/>
<protein>
    <submittedName>
        <fullName evidence="1">Uncharacterized protein</fullName>
    </submittedName>
</protein>
<sequence>MVAHLNQLERVSEKLKKTLEWEARNPSTDRRDEVATLLNSERLVSYYNACVWWNGCYYCKDDTGSWYCVKCCFF</sequence>
<evidence type="ECO:0000313" key="2">
    <source>
        <dbReference type="Proteomes" id="UP000010471"/>
    </source>
</evidence>
<name>K9WBR6_9CYAN</name>
<keyword evidence="2" id="KW-1185">Reference proteome</keyword>
<dbReference type="HOGENOM" id="CLU_2699415_0_0_3"/>
<gene>
    <name evidence="1" type="ORF">Mic7113_1063</name>
</gene>
<organism evidence="1 2">
    <name type="scientific">Allocoleopsis franciscana PCC 7113</name>
    <dbReference type="NCBI Taxonomy" id="1173027"/>
    <lineage>
        <taxon>Bacteria</taxon>
        <taxon>Bacillati</taxon>
        <taxon>Cyanobacteriota</taxon>
        <taxon>Cyanophyceae</taxon>
        <taxon>Coleofasciculales</taxon>
        <taxon>Coleofasciculaceae</taxon>
        <taxon>Allocoleopsis</taxon>
        <taxon>Allocoleopsis franciscana</taxon>
    </lineage>
</organism>
<evidence type="ECO:0000313" key="1">
    <source>
        <dbReference type="EMBL" id="AFZ16957.1"/>
    </source>
</evidence>
<dbReference type="STRING" id="1173027.Mic7113_1063"/>
<reference evidence="1 2" key="1">
    <citation type="submission" date="2012-06" db="EMBL/GenBank/DDBJ databases">
        <title>Finished chromosome of genome of Microcoleus sp. PCC 7113.</title>
        <authorList>
            <consortium name="US DOE Joint Genome Institute"/>
            <person name="Gugger M."/>
            <person name="Coursin T."/>
            <person name="Rippka R."/>
            <person name="Tandeau De Marsac N."/>
            <person name="Huntemann M."/>
            <person name="Wei C.-L."/>
            <person name="Han J."/>
            <person name="Detter J.C."/>
            <person name="Han C."/>
            <person name="Tapia R."/>
            <person name="Chen A."/>
            <person name="Kyrpides N."/>
            <person name="Mavromatis K."/>
            <person name="Markowitz V."/>
            <person name="Szeto E."/>
            <person name="Ivanova N."/>
            <person name="Pagani I."/>
            <person name="Pati A."/>
            <person name="Goodwin L."/>
            <person name="Nordberg H.P."/>
            <person name="Cantor M.N."/>
            <person name="Hua S.X."/>
            <person name="Woyke T."/>
            <person name="Kerfeld C.A."/>
        </authorList>
    </citation>
    <scope>NUCLEOTIDE SEQUENCE [LARGE SCALE GENOMIC DNA]</scope>
    <source>
        <strain evidence="1 2">PCC 7113</strain>
    </source>
</reference>
<dbReference type="KEGG" id="mic:Mic7113_1063"/>